<reference evidence="2" key="2">
    <citation type="journal article" date="2022" name="Res Sq">
        <title>Comparative Genomics Reveals Insights into the Divergent Evolution of Astigmatic Mites and Household Pest Adaptations.</title>
        <authorList>
            <person name="Xiong Q."/>
            <person name="Wan A.T.-Y."/>
            <person name="Liu X.-Y."/>
            <person name="Fung C.S.-H."/>
            <person name="Xiao X."/>
            <person name="Malainual N."/>
            <person name="Hou J."/>
            <person name="Wang L."/>
            <person name="Wang M."/>
            <person name="Yang K."/>
            <person name="Cui Y."/>
            <person name="Leung E."/>
            <person name="Nong W."/>
            <person name="Shin S.-K."/>
            <person name="Au S."/>
            <person name="Jeong K.Y."/>
            <person name="Chew F.T."/>
            <person name="Hui J."/>
            <person name="Leung T.F."/>
            <person name="Tungtrongchitr A."/>
            <person name="Zhong N."/>
            <person name="Liu Z."/>
            <person name="Tsui S."/>
        </authorList>
    </citation>
    <scope>NUCLEOTIDE SEQUENCE</scope>
    <source>
        <strain evidence="2">Derf</strain>
        <tissue evidence="2">Whole organism</tissue>
    </source>
</reference>
<dbReference type="InterPro" id="IPR013216">
    <property type="entry name" value="Methyltransf_11"/>
</dbReference>
<comment type="caution">
    <text evidence="2">The sequence shown here is derived from an EMBL/GenBank/DDBJ whole genome shotgun (WGS) entry which is preliminary data.</text>
</comment>
<protein>
    <recommendedName>
        <fullName evidence="1">Methyltransferase type 11 domain-containing protein</fullName>
    </recommendedName>
</protein>
<dbReference type="AlphaFoldDB" id="A0A922HRL9"/>
<dbReference type="Gene3D" id="3.40.50.150">
    <property type="entry name" value="Vaccinia Virus protein VP39"/>
    <property type="match status" value="1"/>
</dbReference>
<gene>
    <name evidence="2" type="ORF">DERF_013473</name>
</gene>
<evidence type="ECO:0000313" key="2">
    <source>
        <dbReference type="EMBL" id="KAH9497483.1"/>
    </source>
</evidence>
<organism evidence="2 3">
    <name type="scientific">Dermatophagoides farinae</name>
    <name type="common">American house dust mite</name>
    <dbReference type="NCBI Taxonomy" id="6954"/>
    <lineage>
        <taxon>Eukaryota</taxon>
        <taxon>Metazoa</taxon>
        <taxon>Ecdysozoa</taxon>
        <taxon>Arthropoda</taxon>
        <taxon>Chelicerata</taxon>
        <taxon>Arachnida</taxon>
        <taxon>Acari</taxon>
        <taxon>Acariformes</taxon>
        <taxon>Sarcoptiformes</taxon>
        <taxon>Astigmata</taxon>
        <taxon>Psoroptidia</taxon>
        <taxon>Analgoidea</taxon>
        <taxon>Pyroglyphidae</taxon>
        <taxon>Dermatophagoidinae</taxon>
        <taxon>Dermatophagoides</taxon>
    </lineage>
</organism>
<dbReference type="GO" id="GO:0008757">
    <property type="term" value="F:S-adenosylmethionine-dependent methyltransferase activity"/>
    <property type="evidence" value="ECO:0007669"/>
    <property type="project" value="InterPro"/>
</dbReference>
<dbReference type="InterPro" id="IPR029063">
    <property type="entry name" value="SAM-dependent_MTases_sf"/>
</dbReference>
<dbReference type="PANTHER" id="PTHR43861:SF1">
    <property type="entry name" value="TRANS-ACONITATE 2-METHYLTRANSFERASE"/>
    <property type="match status" value="1"/>
</dbReference>
<dbReference type="EMBL" id="ASGP02000007">
    <property type="protein sequence ID" value="KAH9497483.1"/>
    <property type="molecule type" value="Genomic_DNA"/>
</dbReference>
<feature type="domain" description="Methyltransferase type 11" evidence="1">
    <location>
        <begin position="39"/>
        <end position="140"/>
    </location>
</feature>
<dbReference type="SUPFAM" id="SSF53335">
    <property type="entry name" value="S-adenosyl-L-methionine-dependent methyltransferases"/>
    <property type="match status" value="1"/>
</dbReference>
<sequence length="276" mass="32499">MEVDIAEFDYSNHAHLRDANNLLDNIIDDNGYNYDIVMDIGCGSGRVTSLIDCRLRCEQIMAIDIDMRAIKFAQKNYPSPRIRYQVLDISLPWDKLDPVIRKYENQVDLIISNRVLHWIEDKNLAVQNIYRLLKPGGMCYSNVTTLLDLFTDLTQDERDKFSELIVIPSENEQKEQLRTLFEKNKFNIHWIELLHLQQLYPKDEFRSNVLPYFPNLTKKYLIEKDPIKRNSIMASGLSDYVKNAFLRLYSREIIEANGIPDKYELTYGQIRIIIQK</sequence>
<dbReference type="Proteomes" id="UP000790347">
    <property type="component" value="Unassembled WGS sequence"/>
</dbReference>
<dbReference type="CDD" id="cd02440">
    <property type="entry name" value="AdoMet_MTases"/>
    <property type="match status" value="1"/>
</dbReference>
<reference evidence="2" key="1">
    <citation type="submission" date="2013-05" db="EMBL/GenBank/DDBJ databases">
        <authorList>
            <person name="Yim A.K.Y."/>
            <person name="Chan T.F."/>
            <person name="Ji K.M."/>
            <person name="Liu X.Y."/>
            <person name="Zhou J.W."/>
            <person name="Li R.Q."/>
            <person name="Yang K.Y."/>
            <person name="Li J."/>
            <person name="Li M."/>
            <person name="Law P.T.W."/>
            <person name="Wu Y.L."/>
            <person name="Cai Z.L."/>
            <person name="Qin H."/>
            <person name="Bao Y."/>
            <person name="Leung R.K.K."/>
            <person name="Ng P.K.S."/>
            <person name="Zou J."/>
            <person name="Zhong X.J."/>
            <person name="Ran P.X."/>
            <person name="Zhong N.S."/>
            <person name="Liu Z.G."/>
            <person name="Tsui S.K.W."/>
        </authorList>
    </citation>
    <scope>NUCLEOTIDE SEQUENCE</scope>
    <source>
        <strain evidence="2">Derf</strain>
        <tissue evidence="2">Whole organism</tissue>
    </source>
</reference>
<proteinExistence type="predicted"/>
<name>A0A922HRL9_DERFA</name>
<dbReference type="Pfam" id="PF08241">
    <property type="entry name" value="Methyltransf_11"/>
    <property type="match status" value="1"/>
</dbReference>
<evidence type="ECO:0000259" key="1">
    <source>
        <dbReference type="Pfam" id="PF08241"/>
    </source>
</evidence>
<evidence type="ECO:0000313" key="3">
    <source>
        <dbReference type="Proteomes" id="UP000790347"/>
    </source>
</evidence>
<accession>A0A922HRL9</accession>
<dbReference type="PANTHER" id="PTHR43861">
    <property type="entry name" value="TRANS-ACONITATE 2-METHYLTRANSFERASE-RELATED"/>
    <property type="match status" value="1"/>
</dbReference>
<keyword evidence="3" id="KW-1185">Reference proteome</keyword>